<dbReference type="Gene3D" id="3.40.50.360">
    <property type="match status" value="1"/>
</dbReference>
<comment type="similarity">
    <text evidence="2 7">Belongs to the flavodoxin family.</text>
</comment>
<dbReference type="InterPro" id="IPR051285">
    <property type="entry name" value="NADH_oxidoreductase_modular"/>
</dbReference>
<feature type="domain" description="Flavodoxin-like" evidence="8">
    <location>
        <begin position="4"/>
        <end position="140"/>
    </location>
</feature>
<evidence type="ECO:0000313" key="9">
    <source>
        <dbReference type="EMBL" id="MEX5284987.1"/>
    </source>
</evidence>
<proteinExistence type="inferred from homology"/>
<accession>A0ABV3X470</accession>
<protein>
    <recommendedName>
        <fullName evidence="7">Flavodoxin</fullName>
    </recommendedName>
</protein>
<dbReference type="Pfam" id="PF00258">
    <property type="entry name" value="Flavodoxin_1"/>
    <property type="match status" value="1"/>
</dbReference>
<comment type="function">
    <text evidence="7">Low-potential electron donor to a number of redox enzymes.</text>
</comment>
<dbReference type="InterPro" id="IPR029039">
    <property type="entry name" value="Flavoprotein-like_sf"/>
</dbReference>
<dbReference type="PROSITE" id="PS50902">
    <property type="entry name" value="FLAVODOXIN_LIKE"/>
    <property type="match status" value="1"/>
</dbReference>
<evidence type="ECO:0000256" key="1">
    <source>
        <dbReference type="ARBA" id="ARBA00001917"/>
    </source>
</evidence>
<keyword evidence="4 7" id="KW-0285">Flavoprotein</keyword>
<dbReference type="InterPro" id="IPR001226">
    <property type="entry name" value="Flavodoxin_CS"/>
</dbReference>
<dbReference type="PANTHER" id="PTHR32145:SF11">
    <property type="entry name" value="DIFLAVIN FLAVOPROTEIN A 2-RELATED"/>
    <property type="match status" value="1"/>
</dbReference>
<keyword evidence="6 7" id="KW-0249">Electron transport</keyword>
<gene>
    <name evidence="9" type="ORF">QCO44_04930</name>
</gene>
<keyword evidence="10" id="KW-1185">Reference proteome</keyword>
<evidence type="ECO:0000256" key="4">
    <source>
        <dbReference type="ARBA" id="ARBA00022630"/>
    </source>
</evidence>
<keyword evidence="3 7" id="KW-0813">Transport</keyword>
<evidence type="ECO:0000256" key="5">
    <source>
        <dbReference type="ARBA" id="ARBA00022643"/>
    </source>
</evidence>
<comment type="cofactor">
    <cofactor evidence="1 7">
        <name>FMN</name>
        <dbReference type="ChEBI" id="CHEBI:58210"/>
    </cofactor>
</comment>
<evidence type="ECO:0000256" key="2">
    <source>
        <dbReference type="ARBA" id="ARBA00005267"/>
    </source>
</evidence>
<evidence type="ECO:0000256" key="6">
    <source>
        <dbReference type="ARBA" id="ARBA00022982"/>
    </source>
</evidence>
<reference evidence="9 10" key="1">
    <citation type="submission" date="2023-04" db="EMBL/GenBank/DDBJ databases">
        <title>Genome Sequence of Selenomonas sputigena ATCC 33150.</title>
        <authorList>
            <person name="Miller D.P."/>
            <person name="Anvari S."/>
            <person name="Polson S.W."/>
            <person name="Macdonald M."/>
            <person name="Mcdowell J.V."/>
        </authorList>
    </citation>
    <scope>NUCLEOTIDE SEQUENCE [LARGE SCALE GENOMIC DNA]</scope>
    <source>
        <strain evidence="9 10">ATCC 33150</strain>
    </source>
</reference>
<organism evidence="9 10">
    <name type="scientific">Selenomonas sputigena</name>
    <dbReference type="NCBI Taxonomy" id="69823"/>
    <lineage>
        <taxon>Bacteria</taxon>
        <taxon>Bacillati</taxon>
        <taxon>Bacillota</taxon>
        <taxon>Negativicutes</taxon>
        <taxon>Selenomonadales</taxon>
        <taxon>Selenomonadaceae</taxon>
        <taxon>Selenomonas</taxon>
    </lineage>
</organism>
<evidence type="ECO:0000256" key="7">
    <source>
        <dbReference type="RuleBase" id="RU367037"/>
    </source>
</evidence>
<dbReference type="RefSeq" id="WP_368846719.1">
    <property type="nucleotide sequence ID" value="NZ_CP194411.1"/>
</dbReference>
<evidence type="ECO:0000259" key="8">
    <source>
        <dbReference type="PROSITE" id="PS50902"/>
    </source>
</evidence>
<dbReference type="Proteomes" id="UP001559623">
    <property type="component" value="Unassembled WGS sequence"/>
</dbReference>
<sequence length="143" mass="15217">MKKAAVVYWSGTGNTEAMANAVVEGVKKGGADVELFRVDQFGADKMDGFDGFLFGCPAMGDEVLEEDEFEPFFTEAEKKLSGVPVGLFGSYGWGDGAWMESWAERTRTAGAKLVADGVMVENAPDDDGVKACETLGETLAKAL</sequence>
<dbReference type="EMBL" id="JARVLH010000003">
    <property type="protein sequence ID" value="MEX5284987.1"/>
    <property type="molecule type" value="Genomic_DNA"/>
</dbReference>
<dbReference type="NCBIfam" id="TIGR01753">
    <property type="entry name" value="flav_short"/>
    <property type="match status" value="1"/>
</dbReference>
<comment type="caution">
    <text evidence="9">The sequence shown here is derived from an EMBL/GenBank/DDBJ whole genome shotgun (WGS) entry which is preliminary data.</text>
</comment>
<evidence type="ECO:0000256" key="3">
    <source>
        <dbReference type="ARBA" id="ARBA00022448"/>
    </source>
</evidence>
<dbReference type="InterPro" id="IPR008254">
    <property type="entry name" value="Flavodoxin/NO_synth"/>
</dbReference>
<dbReference type="SUPFAM" id="SSF52218">
    <property type="entry name" value="Flavoproteins"/>
    <property type="match status" value="1"/>
</dbReference>
<dbReference type="InterPro" id="IPR010087">
    <property type="entry name" value="Flav_short"/>
</dbReference>
<dbReference type="PANTHER" id="PTHR32145">
    <property type="entry name" value="DIFLAVIN FLAVOPROTEIN A 2-RELATED"/>
    <property type="match status" value="1"/>
</dbReference>
<dbReference type="PROSITE" id="PS00201">
    <property type="entry name" value="FLAVODOXIN"/>
    <property type="match status" value="1"/>
</dbReference>
<keyword evidence="5 7" id="KW-0288">FMN</keyword>
<name>A0ABV3X470_9FIRM</name>
<evidence type="ECO:0000313" key="10">
    <source>
        <dbReference type="Proteomes" id="UP001559623"/>
    </source>
</evidence>